<proteinExistence type="predicted"/>
<accession>A0A484FVE9</accession>
<name>A0A484FVE9_COLOR</name>
<dbReference type="EMBL" id="AMCV02000011">
    <property type="protein sequence ID" value="TDZ21978.1"/>
    <property type="molecule type" value="Genomic_DNA"/>
</dbReference>
<evidence type="ECO:0000313" key="1">
    <source>
        <dbReference type="EMBL" id="TDZ21978.1"/>
    </source>
</evidence>
<reference evidence="2" key="2">
    <citation type="journal article" date="2019" name="Mol. Plant Microbe Interact.">
        <title>Genome sequence resources for four phytopathogenic fungi from the Colletotrichum orbiculare species complex.</title>
        <authorList>
            <person name="Gan P."/>
            <person name="Tsushima A."/>
            <person name="Narusaka M."/>
            <person name="Narusaka Y."/>
            <person name="Takano Y."/>
            <person name="Kubo Y."/>
            <person name="Shirasu K."/>
        </authorList>
    </citation>
    <scope>GENOME REANNOTATION</scope>
    <source>
        <strain evidence="2">104-T / ATCC 96160 / CBS 514.97 / LARS 414 / MAFF 240422</strain>
    </source>
</reference>
<evidence type="ECO:0000313" key="2">
    <source>
        <dbReference type="Proteomes" id="UP000014480"/>
    </source>
</evidence>
<keyword evidence="2" id="KW-1185">Reference proteome</keyword>
<protein>
    <submittedName>
        <fullName evidence="1">Uncharacterized protein</fullName>
    </submittedName>
</protein>
<dbReference type="Proteomes" id="UP000014480">
    <property type="component" value="Unassembled WGS sequence"/>
</dbReference>
<dbReference type="AlphaFoldDB" id="A0A484FVE9"/>
<organism evidence="1 2">
    <name type="scientific">Colletotrichum orbiculare (strain 104-T / ATCC 96160 / CBS 514.97 / LARS 414 / MAFF 240422)</name>
    <name type="common">Cucumber anthracnose fungus</name>
    <name type="synonym">Colletotrichum lagenarium</name>
    <dbReference type="NCBI Taxonomy" id="1213857"/>
    <lineage>
        <taxon>Eukaryota</taxon>
        <taxon>Fungi</taxon>
        <taxon>Dikarya</taxon>
        <taxon>Ascomycota</taxon>
        <taxon>Pezizomycotina</taxon>
        <taxon>Sordariomycetes</taxon>
        <taxon>Hypocreomycetidae</taxon>
        <taxon>Glomerellales</taxon>
        <taxon>Glomerellaceae</taxon>
        <taxon>Colletotrichum</taxon>
        <taxon>Colletotrichum orbiculare species complex</taxon>
    </lineage>
</organism>
<reference evidence="2" key="1">
    <citation type="journal article" date="2013" name="New Phytol.">
        <title>Comparative genomic and transcriptomic analyses reveal the hemibiotrophic stage shift of Colletotrichum fungi.</title>
        <authorList>
            <person name="Gan P."/>
            <person name="Ikeda K."/>
            <person name="Irieda H."/>
            <person name="Narusaka M."/>
            <person name="O'Connell R.J."/>
            <person name="Narusaka Y."/>
            <person name="Takano Y."/>
            <person name="Kubo Y."/>
            <person name="Shirasu K."/>
        </authorList>
    </citation>
    <scope>NUCLEOTIDE SEQUENCE [LARGE SCALE GENOMIC DNA]</scope>
    <source>
        <strain evidence="2">104-T / ATCC 96160 / CBS 514.97 / LARS 414 / MAFF 240422</strain>
    </source>
</reference>
<comment type="caution">
    <text evidence="1">The sequence shown here is derived from an EMBL/GenBank/DDBJ whole genome shotgun (WGS) entry which is preliminary data.</text>
</comment>
<sequence length="267" mass="29601">MVLAARGDVALGLRLAESEQAASEWHLACHSANQQSKMGMHGMVKRGDIEKRAAGSMLQDTLTETHNEAFHLVILCPHVSLLRLMVTINKTIAWLGRIAHLTTRVPDLDPDLNPRSYTENPNARAGRRLIVHTTSKRWTTTTATPARYGSYIFHLWSRNCQQPPIKATAIPAPASAQQPHNLYFAVGYISRPAPRNLGPHTVYQIARGKQPTIAAQTLRFVKEHKLSLQHALVYHTLQQPDWAKPCDEVACRKHSALIASGSSTHLG</sequence>
<gene>
    <name evidence="1" type="ORF">Cob_v005186</name>
</gene>